<dbReference type="SUPFAM" id="SSF52402">
    <property type="entry name" value="Adenine nucleotide alpha hydrolases-like"/>
    <property type="match status" value="1"/>
</dbReference>
<dbReference type="GO" id="GO:0016783">
    <property type="term" value="F:sulfurtransferase activity"/>
    <property type="evidence" value="ECO:0007669"/>
    <property type="project" value="TreeGrafter"/>
</dbReference>
<dbReference type="STRING" id="1328760.A0A165JV82"/>
<dbReference type="InterPro" id="IPR014729">
    <property type="entry name" value="Rossmann-like_a/b/a_fold"/>
</dbReference>
<dbReference type="RefSeq" id="XP_018192229.1">
    <property type="nucleotide sequence ID" value="XM_018329441.1"/>
</dbReference>
<keyword evidence="2 3" id="KW-0819">tRNA processing</keyword>
<organism evidence="4 5">
    <name type="scientific">Xylona heveae (strain CBS 132557 / TC161)</name>
    <dbReference type="NCBI Taxonomy" id="1328760"/>
    <lineage>
        <taxon>Eukaryota</taxon>
        <taxon>Fungi</taxon>
        <taxon>Dikarya</taxon>
        <taxon>Ascomycota</taxon>
        <taxon>Pezizomycotina</taxon>
        <taxon>Xylonomycetes</taxon>
        <taxon>Xylonales</taxon>
        <taxon>Xylonaceae</taxon>
        <taxon>Xylona</taxon>
    </lineage>
</organism>
<dbReference type="OrthoDB" id="25129at2759"/>
<comment type="function">
    <text evidence="3">Plays a central role in 2-thiolation of mcm(5)S(2)U at tRNA wobble positions of tRNA(Lys), tRNA(Glu) and tRNA(Gln). May act by forming a heterodimer with NCS6 that ligates sulfur from thiocarboxylated URM1 onto the uridine of tRNAs at wobble position. Prior mcm(5) tRNA modification by the elongator complex is required for 2-thiolation. May also be involved in protein urmylation.</text>
</comment>
<evidence type="ECO:0000313" key="5">
    <source>
        <dbReference type="Proteomes" id="UP000076632"/>
    </source>
</evidence>
<protein>
    <recommendedName>
        <fullName evidence="3">Cytoplasmic tRNA 2-thiolation protein 2</fullName>
    </recommendedName>
</protein>
<evidence type="ECO:0000256" key="3">
    <source>
        <dbReference type="HAMAP-Rule" id="MF_03054"/>
    </source>
</evidence>
<comment type="similarity">
    <text evidence="3">Belongs to the CTU2/NCS2 family.</text>
</comment>
<gene>
    <name evidence="3" type="primary">NCS2</name>
    <name evidence="3" type="synonym">CTU2</name>
    <name evidence="4" type="ORF">L228DRAFT_16732</name>
</gene>
<comment type="subcellular location">
    <subcellularLocation>
        <location evidence="3">Cytoplasm</location>
    </subcellularLocation>
</comment>
<dbReference type="OMA" id="KQRKQMM"/>
<dbReference type="GeneID" id="28894578"/>
<keyword evidence="5" id="KW-1185">Reference proteome</keyword>
<dbReference type="InterPro" id="IPR019407">
    <property type="entry name" value="CTU2"/>
</dbReference>
<dbReference type="GO" id="GO:0000049">
    <property type="term" value="F:tRNA binding"/>
    <property type="evidence" value="ECO:0007669"/>
    <property type="project" value="InterPro"/>
</dbReference>
<dbReference type="EMBL" id="KV407454">
    <property type="protein sequence ID" value="KZF26674.1"/>
    <property type="molecule type" value="Genomic_DNA"/>
</dbReference>
<dbReference type="GO" id="GO:0005829">
    <property type="term" value="C:cytosol"/>
    <property type="evidence" value="ECO:0007669"/>
    <property type="project" value="TreeGrafter"/>
</dbReference>
<keyword evidence="1 3" id="KW-0963">Cytoplasm</keyword>
<dbReference type="UniPathway" id="UPA00988"/>
<comment type="pathway">
    <text evidence="3">tRNA modification; 5-methoxycarbonylmethyl-2-thiouridine-tRNA biosynthesis.</text>
</comment>
<accession>A0A165JV82</accession>
<evidence type="ECO:0000256" key="1">
    <source>
        <dbReference type="ARBA" id="ARBA00022490"/>
    </source>
</evidence>
<dbReference type="GO" id="GO:0032447">
    <property type="term" value="P:protein urmylation"/>
    <property type="evidence" value="ECO:0007669"/>
    <property type="project" value="UniProtKB-UniRule"/>
</dbReference>
<dbReference type="Proteomes" id="UP000076632">
    <property type="component" value="Unassembled WGS sequence"/>
</dbReference>
<sequence length="388" mass="42611">MTTDSQNAERTMGAAPVRLCKRCQEIEATTIMRTEPLCSNCFVEYIKKKVAKQLEAYRIKNASKNNRRRVLLPISFGVSSLSLLHVLDGHLQSQIRRTNRTGYELHVLHVNTSGVDADAPQIGRLEVLKEKYPRHTYSELTLEDVFDHANEYLETTLRDVNINIGDVAPPSSKHEKLVGLLSALPSPTSRADVVETLRNNLIIAFAKENDCQSITWGDSATRLAEKTISETAKGRGFSLPWQISGGESPYGLHVSHPLRDVLKKELVIFAENVDPPLTPLIHSRPAPTMTSAPAKSTTIDDLMGQYFASIEESFPSIVANVVRTTSKLRAPEVTEGQSRCDLCGLPLADSDASLGEGESSAQSLVQPEGNLCYGCARTTLGSRFTPHS</sequence>
<dbReference type="AlphaFoldDB" id="A0A165JV82"/>
<dbReference type="Gene3D" id="3.40.50.620">
    <property type="entry name" value="HUPs"/>
    <property type="match status" value="1"/>
</dbReference>
<dbReference type="Pfam" id="PF10288">
    <property type="entry name" value="CTU2"/>
    <property type="match status" value="1"/>
</dbReference>
<evidence type="ECO:0000256" key="2">
    <source>
        <dbReference type="ARBA" id="ARBA00022694"/>
    </source>
</evidence>
<name>A0A165JV82_XYLHT</name>
<dbReference type="HAMAP" id="MF_03054">
    <property type="entry name" value="CTU2"/>
    <property type="match status" value="1"/>
</dbReference>
<evidence type="ECO:0000313" key="4">
    <source>
        <dbReference type="EMBL" id="KZF26674.1"/>
    </source>
</evidence>
<reference evidence="4 5" key="1">
    <citation type="journal article" date="2016" name="Fungal Biol.">
        <title>The genome of Xylona heveae provides a window into fungal endophytism.</title>
        <authorList>
            <person name="Gazis R."/>
            <person name="Kuo A."/>
            <person name="Riley R."/>
            <person name="LaButti K."/>
            <person name="Lipzen A."/>
            <person name="Lin J."/>
            <person name="Amirebrahimi M."/>
            <person name="Hesse C.N."/>
            <person name="Spatafora J.W."/>
            <person name="Henrissat B."/>
            <person name="Hainaut M."/>
            <person name="Grigoriev I.V."/>
            <person name="Hibbett D.S."/>
        </authorList>
    </citation>
    <scope>NUCLEOTIDE SEQUENCE [LARGE SCALE GENOMIC DNA]</scope>
    <source>
        <strain evidence="4 5">TC161</strain>
    </source>
</reference>
<dbReference type="FunCoup" id="A0A165JV82">
    <property type="interactions" value="169"/>
</dbReference>
<dbReference type="GO" id="GO:0002143">
    <property type="term" value="P:tRNA wobble position uridine thiolation"/>
    <property type="evidence" value="ECO:0007669"/>
    <property type="project" value="TreeGrafter"/>
</dbReference>
<dbReference type="PANTHER" id="PTHR20882:SF14">
    <property type="entry name" value="CYTOPLASMIC TRNA 2-THIOLATION PROTEIN 2"/>
    <property type="match status" value="1"/>
</dbReference>
<proteinExistence type="inferred from homology"/>
<dbReference type="PANTHER" id="PTHR20882">
    <property type="entry name" value="CYTOPLASMIC TRNA 2-THIOLATION PROTEIN 2"/>
    <property type="match status" value="1"/>
</dbReference>
<dbReference type="GO" id="GO:0016779">
    <property type="term" value="F:nucleotidyltransferase activity"/>
    <property type="evidence" value="ECO:0007669"/>
    <property type="project" value="UniProtKB-UniRule"/>
</dbReference>
<dbReference type="InParanoid" id="A0A165JV82"/>